<sequence length="286" mass="30335">MEHSVPKSPKYTWKLNNMDVEVSSLFEKELEQATATYNEGKKRLENLAKFHLANLLGVLKALGDDSMLEGTPLVRRLPAKGVSTSSSASILVRQQTKVGSSLGKDLSCSPIPCTLESARGVSAGVTPHRPPVLGPSASTPRKRVAATKVTPNWRADDAGRCDQVCASRRVPRAPVPGPSDICVSALYRVVRRAADSVLRHQGSVSSLVSSLGLLSSRSASLLSRIGSSVTLETVGTSVDVSQLSKSCALIDFKSPFGRKKRSRNKSKLSVSFPATTSSPGTPVAAL</sequence>
<accession>A0A0J7JX65</accession>
<keyword evidence="3" id="KW-1185">Reference proteome</keyword>
<organism evidence="2 3">
    <name type="scientific">Lasius niger</name>
    <name type="common">Black garden ant</name>
    <dbReference type="NCBI Taxonomy" id="67767"/>
    <lineage>
        <taxon>Eukaryota</taxon>
        <taxon>Metazoa</taxon>
        <taxon>Ecdysozoa</taxon>
        <taxon>Arthropoda</taxon>
        <taxon>Hexapoda</taxon>
        <taxon>Insecta</taxon>
        <taxon>Pterygota</taxon>
        <taxon>Neoptera</taxon>
        <taxon>Endopterygota</taxon>
        <taxon>Hymenoptera</taxon>
        <taxon>Apocrita</taxon>
        <taxon>Aculeata</taxon>
        <taxon>Formicoidea</taxon>
        <taxon>Formicidae</taxon>
        <taxon>Formicinae</taxon>
        <taxon>Lasius</taxon>
        <taxon>Lasius</taxon>
    </lineage>
</organism>
<feature type="region of interest" description="Disordered" evidence="1">
    <location>
        <begin position="267"/>
        <end position="286"/>
    </location>
</feature>
<dbReference type="EMBL" id="LBMM01023898">
    <property type="protein sequence ID" value="KMQ82659.1"/>
    <property type="molecule type" value="Genomic_DNA"/>
</dbReference>
<gene>
    <name evidence="2" type="ORF">RF55_22241</name>
</gene>
<evidence type="ECO:0000313" key="2">
    <source>
        <dbReference type="EMBL" id="KMQ82659.1"/>
    </source>
</evidence>
<proteinExistence type="predicted"/>
<comment type="caution">
    <text evidence="2">The sequence shown here is derived from an EMBL/GenBank/DDBJ whole genome shotgun (WGS) entry which is preliminary data.</text>
</comment>
<dbReference type="PaxDb" id="67767-A0A0J7JX65"/>
<evidence type="ECO:0000256" key="1">
    <source>
        <dbReference type="SAM" id="MobiDB-lite"/>
    </source>
</evidence>
<evidence type="ECO:0000313" key="3">
    <source>
        <dbReference type="Proteomes" id="UP000036403"/>
    </source>
</evidence>
<feature type="region of interest" description="Disordered" evidence="1">
    <location>
        <begin position="122"/>
        <end position="143"/>
    </location>
</feature>
<dbReference type="Proteomes" id="UP000036403">
    <property type="component" value="Unassembled WGS sequence"/>
</dbReference>
<name>A0A0J7JX65_LASNI</name>
<dbReference type="GO" id="GO:0016301">
    <property type="term" value="F:kinase activity"/>
    <property type="evidence" value="ECO:0007669"/>
    <property type="project" value="UniProtKB-KW"/>
</dbReference>
<reference evidence="2 3" key="1">
    <citation type="submission" date="2015-04" db="EMBL/GenBank/DDBJ databases">
        <title>Lasius niger genome sequencing.</title>
        <authorList>
            <person name="Konorov E.A."/>
            <person name="Nikitin M.A."/>
            <person name="Kirill M.V."/>
            <person name="Chang P."/>
        </authorList>
    </citation>
    <scope>NUCLEOTIDE SEQUENCE [LARGE SCALE GENOMIC DNA]</scope>
    <source>
        <tissue evidence="2">Whole</tissue>
    </source>
</reference>
<protein>
    <submittedName>
        <fullName evidence="2">Dual specificity testis-specific protein kinase 2-like protein</fullName>
    </submittedName>
</protein>
<dbReference type="AlphaFoldDB" id="A0A0J7JX65"/>
<keyword evidence="2" id="KW-0418">Kinase</keyword>
<keyword evidence="2" id="KW-0808">Transferase</keyword>